<dbReference type="EMBL" id="JAHQXE010000006">
    <property type="protein sequence ID" value="MBV0903506.1"/>
    <property type="molecule type" value="Genomic_DNA"/>
</dbReference>
<dbReference type="Proteomes" id="UP001166304">
    <property type="component" value="Unassembled WGS sequence"/>
</dbReference>
<dbReference type="AlphaFoldDB" id="A0AA41KJ48"/>
<feature type="domain" description="DUF8186" evidence="3">
    <location>
        <begin position="428"/>
        <end position="518"/>
    </location>
</feature>
<evidence type="ECO:0000259" key="2">
    <source>
        <dbReference type="Pfam" id="PF26590"/>
    </source>
</evidence>
<evidence type="ECO:0000259" key="1">
    <source>
        <dbReference type="Pfam" id="PF26589"/>
    </source>
</evidence>
<comment type="caution">
    <text evidence="4">The sequence shown here is derived from an EMBL/GenBank/DDBJ whole genome shotgun (WGS) entry which is preliminary data.</text>
</comment>
<dbReference type="Pfam" id="PF26589">
    <property type="entry name" value="DUF8186"/>
    <property type="match status" value="1"/>
</dbReference>
<proteinExistence type="predicted"/>
<feature type="domain" description="DUF8186" evidence="1">
    <location>
        <begin position="88"/>
        <end position="268"/>
    </location>
</feature>
<dbReference type="Pfam" id="PF26591">
    <property type="entry name" value="DUF8186_C"/>
    <property type="match status" value="1"/>
</dbReference>
<reference evidence="4" key="1">
    <citation type="submission" date="2021-06" db="EMBL/GenBank/DDBJ databases">
        <title>New haloarchaea isolates fom saline soil.</title>
        <authorList>
            <person name="Duran-Viseras A."/>
            <person name="Sanchez-Porro C.S."/>
            <person name="Ventosa A."/>
        </authorList>
    </citation>
    <scope>NUCLEOTIDE SEQUENCE</scope>
    <source>
        <strain evidence="4">JCM 18369</strain>
    </source>
</reference>
<organism evidence="4 5">
    <name type="scientific">Haloarcula salina</name>
    <dbReference type="NCBI Taxonomy" id="1429914"/>
    <lineage>
        <taxon>Archaea</taxon>
        <taxon>Methanobacteriati</taxon>
        <taxon>Methanobacteriota</taxon>
        <taxon>Stenosarchaea group</taxon>
        <taxon>Halobacteria</taxon>
        <taxon>Halobacteriales</taxon>
        <taxon>Haloarculaceae</taxon>
        <taxon>Haloarcula</taxon>
    </lineage>
</organism>
<dbReference type="Pfam" id="PF26590">
    <property type="entry name" value="DUF8186_M"/>
    <property type="match status" value="1"/>
</dbReference>
<dbReference type="RefSeq" id="WP_162414564.1">
    <property type="nucleotide sequence ID" value="NZ_JAHQXE010000006.1"/>
</dbReference>
<evidence type="ECO:0000313" key="4">
    <source>
        <dbReference type="EMBL" id="MBV0903506.1"/>
    </source>
</evidence>
<evidence type="ECO:0000313" key="5">
    <source>
        <dbReference type="Proteomes" id="UP001166304"/>
    </source>
</evidence>
<accession>A0AA41KJ48</accession>
<protein>
    <submittedName>
        <fullName evidence="4">Uncharacterized protein</fullName>
    </submittedName>
</protein>
<dbReference type="InterPro" id="IPR058911">
    <property type="entry name" value="DUF8186_C"/>
</dbReference>
<gene>
    <name evidence="4" type="ORF">KTS37_17115</name>
</gene>
<evidence type="ECO:0000259" key="3">
    <source>
        <dbReference type="Pfam" id="PF26591"/>
    </source>
</evidence>
<dbReference type="InterPro" id="IPR058499">
    <property type="entry name" value="DUF8186"/>
</dbReference>
<sequence>MRQRILLGLVCLCAVLGTALPVAGHPPEEPDHGINESSFWDLWSGDDERQIPATENVSAAKSLRVTSDVPLDAPPKAVEAWNRRDIAEMPTTNSSTVVYPTGAARTDGRYLKDVSVAIAGVTPSTRVLLSDRRQPLYIAPNGTVLGTVDYRVAVPEETDSSTHRTEWNVTAHEIESVTLLMDGEPVANTTTDSVVRLDYRNQSKNVTGSQPLTLRATATVELTETRHREKTVCAPVGENRTCRDYWTGQTKVHNETVTVHQTREVNVYEPALSGYRTTYPNGNMGVVVFRSQPWYGLQLPAGEIRGIWRFYVARDQQWDRLVETDGETTTARHSPVHPVQVYAYPIRTGTTQDAHRDITVLDSYGRIFPAPDLDSSIALDTVSGTYVGSFGIAARAPPGDGDQTVRATGLVRGTQTRLSPDSTANLSVNRSEIDLTVQNTTANTVTVEVTLTDANTGAPIETASRGGYIQLDGQRVNTTANGTVQAIVPRQGDAITATYKPDDWWRTAPGYVGDSETVHVEGTVLRYVDLLFTLGVQVGALLLAGFLIDRITGWGFWPPWRDL</sequence>
<keyword evidence="5" id="KW-1185">Reference proteome</keyword>
<dbReference type="InterPro" id="IPR058910">
    <property type="entry name" value="DUF8186_M"/>
</dbReference>
<name>A0AA41KJ48_9EURY</name>
<feature type="domain" description="DUF8186" evidence="2">
    <location>
        <begin position="272"/>
        <end position="418"/>
    </location>
</feature>